<comment type="caution">
    <text evidence="2">The sequence shown here is derived from an EMBL/GenBank/DDBJ whole genome shotgun (WGS) entry which is preliminary data.</text>
</comment>
<protein>
    <submittedName>
        <fullName evidence="2">Uncharacterized protein</fullName>
    </submittedName>
</protein>
<proteinExistence type="predicted"/>
<name>A0AAW0B087_9AGAR</name>
<feature type="region of interest" description="Disordered" evidence="1">
    <location>
        <begin position="304"/>
        <end position="353"/>
    </location>
</feature>
<dbReference type="Proteomes" id="UP001362999">
    <property type="component" value="Unassembled WGS sequence"/>
</dbReference>
<evidence type="ECO:0000256" key="1">
    <source>
        <dbReference type="SAM" id="MobiDB-lite"/>
    </source>
</evidence>
<accession>A0AAW0B087</accession>
<dbReference type="AlphaFoldDB" id="A0AAW0B087"/>
<feature type="region of interest" description="Disordered" evidence="1">
    <location>
        <begin position="179"/>
        <end position="218"/>
    </location>
</feature>
<gene>
    <name evidence="2" type="ORF">R3P38DRAFT_2980276</name>
</gene>
<organism evidence="2 3">
    <name type="scientific">Favolaschia claudopus</name>
    <dbReference type="NCBI Taxonomy" id="2862362"/>
    <lineage>
        <taxon>Eukaryota</taxon>
        <taxon>Fungi</taxon>
        <taxon>Dikarya</taxon>
        <taxon>Basidiomycota</taxon>
        <taxon>Agaricomycotina</taxon>
        <taxon>Agaricomycetes</taxon>
        <taxon>Agaricomycetidae</taxon>
        <taxon>Agaricales</taxon>
        <taxon>Marasmiineae</taxon>
        <taxon>Mycenaceae</taxon>
        <taxon>Favolaschia</taxon>
    </lineage>
</organism>
<feature type="compositionally biased region" description="Basic and acidic residues" evidence="1">
    <location>
        <begin position="190"/>
        <end position="204"/>
    </location>
</feature>
<evidence type="ECO:0000313" key="3">
    <source>
        <dbReference type="Proteomes" id="UP001362999"/>
    </source>
</evidence>
<reference evidence="2 3" key="1">
    <citation type="journal article" date="2024" name="J Genomics">
        <title>Draft genome sequencing and assembly of Favolaschia claudopus CIRM-BRFM 2984 isolated from oak limbs.</title>
        <authorList>
            <person name="Navarro D."/>
            <person name="Drula E."/>
            <person name="Chaduli D."/>
            <person name="Cazenave R."/>
            <person name="Ahrendt S."/>
            <person name="Wang J."/>
            <person name="Lipzen A."/>
            <person name="Daum C."/>
            <person name="Barry K."/>
            <person name="Grigoriev I.V."/>
            <person name="Favel A."/>
            <person name="Rosso M.N."/>
            <person name="Martin F."/>
        </authorList>
    </citation>
    <scope>NUCLEOTIDE SEQUENCE [LARGE SCALE GENOMIC DNA]</scope>
    <source>
        <strain evidence="2 3">CIRM-BRFM 2984</strain>
    </source>
</reference>
<dbReference type="EMBL" id="JAWWNJ010000045">
    <property type="protein sequence ID" value="KAK7019037.1"/>
    <property type="molecule type" value="Genomic_DNA"/>
</dbReference>
<evidence type="ECO:0000313" key="2">
    <source>
        <dbReference type="EMBL" id="KAK7019037.1"/>
    </source>
</evidence>
<keyword evidence="3" id="KW-1185">Reference proteome</keyword>
<sequence length="353" mass="39801">MPTSDSEPADRWHFLPEFAMWAALTIDPVASLSAGAREVPEAVEACKQLVSKQYVALVTRHQPLYIPWAPYHTYPIRLLQQGHPPAVPEKFLEPSMSVPVLPTTQETHISGRAPVKSSEMLPWSDCFLAFSGDHAVRSSMLWPSEPPRWTVDQRENIRLDDLMFGDFFVARAKKDVLQTDQEADCDEADSIGRPESSRSVRTGEDVVQGDSEEDQDEDRFWQREYSKAMTTVRITQDLSRVTELNDIADYFKEVQAIERIEKEAASRIKECRAMRLQNEMIRAQEIHAAVGERHSTHILAKRVPPCEESSITERSAIEPNSVMNPPGTGEEKSDRPLDPTSHGAANGLSRRPV</sequence>